<accession>A0A848B6M6</accession>
<dbReference type="RefSeq" id="WP_170077392.1">
    <property type="nucleotide sequence ID" value="NZ_JABAFA010000012.1"/>
</dbReference>
<gene>
    <name evidence="1" type="ORF">HF878_05030</name>
</gene>
<protein>
    <submittedName>
        <fullName evidence="1">Peptidase C39</fullName>
    </submittedName>
</protein>
<evidence type="ECO:0000313" key="2">
    <source>
        <dbReference type="Proteomes" id="UP000543804"/>
    </source>
</evidence>
<dbReference type="AlphaFoldDB" id="A0A848B6M6"/>
<evidence type="ECO:0000313" key="1">
    <source>
        <dbReference type="EMBL" id="NMD98848.1"/>
    </source>
</evidence>
<reference evidence="1 2" key="1">
    <citation type="submission" date="2020-04" db="EMBL/GenBank/DDBJ databases">
        <authorList>
            <person name="Hitch T.C.A."/>
            <person name="Wylensek D."/>
            <person name="Clavel T."/>
        </authorList>
    </citation>
    <scope>NUCLEOTIDE SEQUENCE [LARGE SCALE GENOMIC DNA]</scope>
    <source>
        <strain evidence="1 2">PG-130-P53-12</strain>
    </source>
</reference>
<name>A0A848B6M6_9FIRM</name>
<sequence length="209" mass="23427">MKNPLHYQLSEYDCGPTTMLNAVSYLFEREEIPPELIRNVMLYSLDCYGKGGAPCKAGTSRMAMMFLANWLDGYGQATSLPLSSVYLAGKAVSVRPESRVLDALHRGGVAVVRLFYEVEHYTLFTGVTEHGIELFDPWYVPADSQEFSGTGIELTLAHPFAYNRVVPFSSFECENCSNYALGTIEDREAVLLFNEQTKRTAADTIEYFI</sequence>
<comment type="caution">
    <text evidence="1">The sequence shown here is derived from an EMBL/GenBank/DDBJ whole genome shotgun (WGS) entry which is preliminary data.</text>
</comment>
<organism evidence="1 2">
    <name type="scientific">Selenomonas bovis</name>
    <dbReference type="NCBI Taxonomy" id="416586"/>
    <lineage>
        <taxon>Bacteria</taxon>
        <taxon>Bacillati</taxon>
        <taxon>Bacillota</taxon>
        <taxon>Negativicutes</taxon>
        <taxon>Selenomonadales</taxon>
        <taxon>Selenomonadaceae</taxon>
        <taxon>Selenomonas</taxon>
    </lineage>
</organism>
<dbReference type="EMBL" id="JABAFA010000012">
    <property type="protein sequence ID" value="NMD98848.1"/>
    <property type="molecule type" value="Genomic_DNA"/>
</dbReference>
<keyword evidence="2" id="KW-1185">Reference proteome</keyword>
<proteinExistence type="predicted"/>
<dbReference type="Proteomes" id="UP000543804">
    <property type="component" value="Unassembled WGS sequence"/>
</dbReference>